<evidence type="ECO:0000256" key="1">
    <source>
        <dbReference type="SAM" id="MobiDB-lite"/>
    </source>
</evidence>
<proteinExistence type="predicted"/>
<name>A0A175YS12_DAUCS</name>
<evidence type="ECO:0000313" key="2">
    <source>
        <dbReference type="EMBL" id="WOH13182.1"/>
    </source>
</evidence>
<dbReference type="AlphaFoldDB" id="A0A175YS12"/>
<dbReference type="Gramene" id="KZM85692">
    <property type="protein sequence ID" value="KZM85692"/>
    <property type="gene ID" value="DCAR_026886"/>
</dbReference>
<reference evidence="2" key="2">
    <citation type="submission" date="2022-03" db="EMBL/GenBank/DDBJ databases">
        <title>Draft title - Genomic analysis of global carrot germplasm unveils the trajectory of domestication and the origin of high carotenoid orange carrot.</title>
        <authorList>
            <person name="Iorizzo M."/>
            <person name="Ellison S."/>
            <person name="Senalik D."/>
            <person name="Macko-Podgorni A."/>
            <person name="Grzebelus D."/>
            <person name="Bostan H."/>
            <person name="Rolling W."/>
            <person name="Curaba J."/>
            <person name="Simon P."/>
        </authorList>
    </citation>
    <scope>NUCLEOTIDE SEQUENCE</scope>
    <source>
        <tissue evidence="2">Leaf</tissue>
    </source>
</reference>
<evidence type="ECO:0000313" key="3">
    <source>
        <dbReference type="Proteomes" id="UP000077755"/>
    </source>
</evidence>
<dbReference type="EMBL" id="CP093350">
    <property type="protein sequence ID" value="WOH13182.1"/>
    <property type="molecule type" value="Genomic_DNA"/>
</dbReference>
<sequence>MRETSRKIRRRRGRREREIGRETEAEGEMIAGGGGEAARPVKEEREETGEGSLVTSQM</sequence>
<feature type="region of interest" description="Disordered" evidence="1">
    <location>
        <begin position="1"/>
        <end position="58"/>
    </location>
</feature>
<dbReference type="Proteomes" id="UP000077755">
    <property type="component" value="Chromosome 8"/>
</dbReference>
<feature type="compositionally biased region" description="Basic and acidic residues" evidence="1">
    <location>
        <begin position="15"/>
        <end position="24"/>
    </location>
</feature>
<gene>
    <name evidence="2" type="ORF">DCAR_0832691</name>
</gene>
<reference evidence="2" key="1">
    <citation type="journal article" date="2016" name="Nat. Genet.">
        <title>A high-quality carrot genome assembly provides new insights into carotenoid accumulation and asterid genome evolution.</title>
        <authorList>
            <person name="Iorizzo M."/>
            <person name="Ellison S."/>
            <person name="Senalik D."/>
            <person name="Zeng P."/>
            <person name="Satapoomin P."/>
            <person name="Huang J."/>
            <person name="Bowman M."/>
            <person name="Iovene M."/>
            <person name="Sanseverino W."/>
            <person name="Cavagnaro P."/>
            <person name="Yildiz M."/>
            <person name="Macko-Podgorni A."/>
            <person name="Moranska E."/>
            <person name="Grzebelus E."/>
            <person name="Grzebelus D."/>
            <person name="Ashrafi H."/>
            <person name="Zheng Z."/>
            <person name="Cheng S."/>
            <person name="Spooner D."/>
            <person name="Van Deynze A."/>
            <person name="Simon P."/>
        </authorList>
    </citation>
    <scope>NUCLEOTIDE SEQUENCE</scope>
    <source>
        <tissue evidence="2">Leaf</tissue>
    </source>
</reference>
<keyword evidence="3" id="KW-1185">Reference proteome</keyword>
<organism evidence="2 3">
    <name type="scientific">Daucus carota subsp. sativus</name>
    <name type="common">Carrot</name>
    <dbReference type="NCBI Taxonomy" id="79200"/>
    <lineage>
        <taxon>Eukaryota</taxon>
        <taxon>Viridiplantae</taxon>
        <taxon>Streptophyta</taxon>
        <taxon>Embryophyta</taxon>
        <taxon>Tracheophyta</taxon>
        <taxon>Spermatophyta</taxon>
        <taxon>Magnoliopsida</taxon>
        <taxon>eudicotyledons</taxon>
        <taxon>Gunneridae</taxon>
        <taxon>Pentapetalae</taxon>
        <taxon>asterids</taxon>
        <taxon>campanulids</taxon>
        <taxon>Apiales</taxon>
        <taxon>Apiaceae</taxon>
        <taxon>Apioideae</taxon>
        <taxon>Scandiceae</taxon>
        <taxon>Daucinae</taxon>
        <taxon>Daucus</taxon>
        <taxon>Daucus sect. Daucus</taxon>
    </lineage>
</organism>
<protein>
    <submittedName>
        <fullName evidence="2">Uncharacterized protein</fullName>
    </submittedName>
</protein>
<accession>A0A175YS12</accession>